<gene>
    <name evidence="3" type="ORF">BDEG_24335</name>
</gene>
<dbReference type="PANTHER" id="PTHR13395:SF6">
    <property type="entry name" value="SISTER CHROMATID COHESION PROTEIN DCC1"/>
    <property type="match status" value="1"/>
</dbReference>
<dbReference type="GO" id="GO:0034088">
    <property type="term" value="P:maintenance of mitotic sister chromatid cohesion"/>
    <property type="evidence" value="ECO:0007669"/>
    <property type="project" value="TreeGrafter"/>
</dbReference>
<dbReference type="EMBL" id="DS022304">
    <property type="protein sequence ID" value="OAJ40626.1"/>
    <property type="molecule type" value="Genomic_DNA"/>
</dbReference>
<dbReference type="GO" id="GO:0006260">
    <property type="term" value="P:DNA replication"/>
    <property type="evidence" value="ECO:0007669"/>
    <property type="project" value="UniProtKB-KW"/>
</dbReference>
<evidence type="ECO:0000256" key="2">
    <source>
        <dbReference type="ARBA" id="ARBA00022705"/>
    </source>
</evidence>
<evidence type="ECO:0000256" key="1">
    <source>
        <dbReference type="ARBA" id="ARBA00007017"/>
    </source>
</evidence>
<reference evidence="3 4" key="2">
    <citation type="submission" date="2016-05" db="EMBL/GenBank/DDBJ databases">
        <title>Lineage-specific infection strategies underlie the spectrum of fungal disease in amphibians.</title>
        <authorList>
            <person name="Cuomo C.A."/>
            <person name="Farrer R.A."/>
            <person name="James T."/>
            <person name="Longcore J."/>
            <person name="Birren B."/>
        </authorList>
    </citation>
    <scope>NUCLEOTIDE SEQUENCE [LARGE SCALE GENOMIC DNA]</scope>
    <source>
        <strain evidence="3 4">JEL423</strain>
    </source>
</reference>
<reference evidence="3 4" key="1">
    <citation type="submission" date="2006-10" db="EMBL/GenBank/DDBJ databases">
        <title>The Genome Sequence of Batrachochytrium dendrobatidis JEL423.</title>
        <authorList>
            <consortium name="The Broad Institute Genome Sequencing Platform"/>
            <person name="Birren B."/>
            <person name="Lander E."/>
            <person name="Galagan J."/>
            <person name="Cuomo C."/>
            <person name="Devon K."/>
            <person name="Jaffe D."/>
            <person name="Butler J."/>
            <person name="Alvarez P."/>
            <person name="Gnerre S."/>
            <person name="Grabherr M."/>
            <person name="Kleber M."/>
            <person name="Mauceli E."/>
            <person name="Brockman W."/>
            <person name="Young S."/>
            <person name="LaButti K."/>
            <person name="Sykes S."/>
            <person name="DeCaprio D."/>
            <person name="Crawford M."/>
            <person name="Koehrsen M."/>
            <person name="Engels R."/>
            <person name="Montgomery P."/>
            <person name="Pearson M."/>
            <person name="Howarth C."/>
            <person name="Larson L."/>
            <person name="White J."/>
            <person name="O'Leary S."/>
            <person name="Kodira C."/>
            <person name="Zeng Q."/>
            <person name="Yandava C."/>
            <person name="Alvarado L."/>
            <person name="Longcore J."/>
            <person name="James T."/>
        </authorList>
    </citation>
    <scope>NUCLEOTIDE SEQUENCE [LARGE SCALE GENOMIC DNA]</scope>
    <source>
        <strain evidence="3 4">JEL423</strain>
    </source>
</reference>
<protein>
    <recommendedName>
        <fullName evidence="5">Sister chromatid cohesion protein DCC1</fullName>
    </recommendedName>
</protein>
<accession>A0A177WLE5</accession>
<evidence type="ECO:0000313" key="3">
    <source>
        <dbReference type="EMBL" id="OAJ40626.1"/>
    </source>
</evidence>
<evidence type="ECO:0008006" key="5">
    <source>
        <dbReference type="Google" id="ProtNLM"/>
    </source>
</evidence>
<sequence length="424" mass="48130">MEENIVPKKIAAGNICTLYYAHQGDSLDNEIYDLHSDMDGGLGNAQGLIQHDYKVLECPPELVAFLQASKTLVIRGCDTDEAVLCTDQATYSLRQVETSNSMLLLQNRSFNLSSDRQIQTSNAFTSCFPNTRIDAVSDVIFTHSSYLEVACIPPKLAKLELMLNECLYAGSDTEACNQTNQNCKNQSIYSLSDFLEIIQASEGEIIDQLNILGAFEINGFWRLLAPTYALYILQLIMLSAVERDMDIFQLSLNDLAIALSEDQIPEPVLKRCLLSNSDSCDTMGQDTVFKLSRTKICRLYGDQMLRELTGNGIEIMQFLKSWQSAVPLDWEVHLDQIKGLYLLDGSQIKTIRYFPKSLLATDPRMRFEDLFKIRKKWLREDMLPFIEDLATTDKARELLLLKNARISKQGSNTYFTPRFTFFSK</sequence>
<dbReference type="GO" id="GO:0000785">
    <property type="term" value="C:chromatin"/>
    <property type="evidence" value="ECO:0007669"/>
    <property type="project" value="TreeGrafter"/>
</dbReference>
<dbReference type="Proteomes" id="UP000077115">
    <property type="component" value="Unassembled WGS sequence"/>
</dbReference>
<dbReference type="STRING" id="403673.A0A177WLE5"/>
<name>A0A177WLE5_BATDL</name>
<comment type="similarity">
    <text evidence="1">Belongs to the DCC1 family.</text>
</comment>
<dbReference type="AlphaFoldDB" id="A0A177WLE5"/>
<dbReference type="GO" id="GO:0000775">
    <property type="term" value="C:chromosome, centromeric region"/>
    <property type="evidence" value="ECO:0007669"/>
    <property type="project" value="TreeGrafter"/>
</dbReference>
<dbReference type="eggNOG" id="KOG0798">
    <property type="taxonomic scope" value="Eukaryota"/>
</dbReference>
<organism evidence="3 4">
    <name type="scientific">Batrachochytrium dendrobatidis (strain JEL423)</name>
    <dbReference type="NCBI Taxonomy" id="403673"/>
    <lineage>
        <taxon>Eukaryota</taxon>
        <taxon>Fungi</taxon>
        <taxon>Fungi incertae sedis</taxon>
        <taxon>Chytridiomycota</taxon>
        <taxon>Chytridiomycota incertae sedis</taxon>
        <taxon>Chytridiomycetes</taxon>
        <taxon>Rhizophydiales</taxon>
        <taxon>Rhizophydiales incertae sedis</taxon>
        <taxon>Batrachochytrium</taxon>
    </lineage>
</organism>
<dbReference type="Pfam" id="PF09724">
    <property type="entry name" value="Dcc1"/>
    <property type="match status" value="1"/>
</dbReference>
<dbReference type="InterPro" id="IPR019128">
    <property type="entry name" value="Dcc1"/>
</dbReference>
<dbReference type="VEuPathDB" id="FungiDB:BDEG_24335"/>
<evidence type="ECO:0000313" key="4">
    <source>
        <dbReference type="Proteomes" id="UP000077115"/>
    </source>
</evidence>
<dbReference type="OrthoDB" id="276989at2759"/>
<proteinExistence type="inferred from homology"/>
<dbReference type="GO" id="GO:0031390">
    <property type="term" value="C:Ctf18 RFC-like complex"/>
    <property type="evidence" value="ECO:0007669"/>
    <property type="project" value="InterPro"/>
</dbReference>
<keyword evidence="2" id="KW-0235">DNA replication</keyword>
<dbReference type="PANTHER" id="PTHR13395">
    <property type="entry name" value="SISTER CHROMATID COHESION PROTEIN DCC1-RELATED"/>
    <property type="match status" value="1"/>
</dbReference>